<evidence type="ECO:0000256" key="1">
    <source>
        <dbReference type="ARBA" id="ARBA00008383"/>
    </source>
</evidence>
<gene>
    <name evidence="2" type="ORF">CBER1_09571</name>
</gene>
<dbReference type="InterPro" id="IPR052985">
    <property type="entry name" value="CoA-trans_III_biosynth/detox"/>
</dbReference>
<dbReference type="SUPFAM" id="SSF89796">
    <property type="entry name" value="CoA-transferase family III (CaiB/BaiF)"/>
    <property type="match status" value="2"/>
</dbReference>
<dbReference type="Pfam" id="PF02515">
    <property type="entry name" value="CoA_transf_3"/>
    <property type="match status" value="1"/>
</dbReference>
<dbReference type="OrthoDB" id="2308815at2759"/>
<dbReference type="EMBL" id="PNEN01001736">
    <property type="protein sequence ID" value="PPJ51852.1"/>
    <property type="molecule type" value="Genomic_DNA"/>
</dbReference>
<dbReference type="PANTHER" id="PTHR48229:SF1">
    <property type="entry name" value="ALPHA METHYLACYL-COA RACEMASE-RELATED"/>
    <property type="match status" value="1"/>
</dbReference>
<name>A0A2S6BWK2_9PEZI</name>
<comment type="caution">
    <text evidence="2">The sequence shown here is derived from an EMBL/GenBank/DDBJ whole genome shotgun (WGS) entry which is preliminary data.</text>
</comment>
<sequence length="576" mass="63342">MTKHETVEDVYGPGTHTDKHFVPVPQDARRLLQYMAEITPGFDSSASFLNQVNFTGRDLPLLPGPIKAQVFSAVCHAMIGLASKQILATRGIDSGKVQVDTELAALYPATVGLVTVDGQDWKAIQKNQVVQHASSVDVDKGVITKTPMRFRSWSIYPTGSKDENGHQQWFQILSSLDPKGFLSAFGLDADDSSITTNEQAYEKIKAVTMSMSAREVEQICVEKGFCGQTVLSPKAWNETSYGKALAKHPAINYRQVKGSESLPAVPLSQNMQDKRPLAGIKVVEFSRVIAGPAVGTYLASLGADVIRIQSPNLPDLGFLSVTLQAGKRVADIDLNSSEDRAELQELIKDADVIVQGFRLKSLERKGFGLEDVVEMARQRNKGAVYVDLNCYGPDGYYTERPGYQQIADCGSGCSYINGVAYGLPEGTGVLPSLPIADMLTGAIGTLVTLLSIRDRATKGGSYHAHVSLMAMDTQQLVPEFGLYDKETVAKIQETYQFGDMRPHHMVTDLLDTMIQAWEKNSDVLAKKERFVEFETKYGKKHRLLAPGFKFENDESSPKWEWGPVPNGGQKGLRWRV</sequence>
<protein>
    <submittedName>
        <fullName evidence="2">Uncharacterized protein</fullName>
    </submittedName>
</protein>
<reference evidence="3" key="1">
    <citation type="journal article" date="2017" name="bioRxiv">
        <title>Conservation of a gene cluster reveals novel cercosporin biosynthetic mechanisms and extends production to the genus Colletotrichum.</title>
        <authorList>
            <person name="de Jonge R."/>
            <person name="Ebert M.K."/>
            <person name="Huitt-Roehl C.R."/>
            <person name="Pal P."/>
            <person name="Suttle J.C."/>
            <person name="Spanner R.E."/>
            <person name="Neubauer J.D."/>
            <person name="Jurick W.M.II."/>
            <person name="Stott K.A."/>
            <person name="Secor G.A."/>
            <person name="Thomma B.P.H.J."/>
            <person name="Van de Peer Y."/>
            <person name="Townsend C.A."/>
            <person name="Bolton M.D."/>
        </authorList>
    </citation>
    <scope>NUCLEOTIDE SEQUENCE [LARGE SCALE GENOMIC DNA]</scope>
    <source>
        <strain evidence="3">CBS538.71</strain>
    </source>
</reference>
<accession>A0A2S6BWK2</accession>
<evidence type="ECO:0000313" key="3">
    <source>
        <dbReference type="Proteomes" id="UP000237631"/>
    </source>
</evidence>
<dbReference type="AlphaFoldDB" id="A0A2S6BWK2"/>
<keyword evidence="3" id="KW-1185">Reference proteome</keyword>
<evidence type="ECO:0000313" key="2">
    <source>
        <dbReference type="EMBL" id="PPJ51852.1"/>
    </source>
</evidence>
<dbReference type="PANTHER" id="PTHR48229">
    <property type="entry name" value="CAIB/BAIF FAMILY ENZYME (AFU_ORTHOLOGUE AFUA_1G05360)-RELATED"/>
    <property type="match status" value="1"/>
</dbReference>
<dbReference type="Gene3D" id="3.40.50.10540">
    <property type="entry name" value="Crotonobetainyl-coa:carnitine coa-transferase, domain 1"/>
    <property type="match status" value="1"/>
</dbReference>
<organism evidence="2 3">
    <name type="scientific">Cercospora berteroae</name>
    <dbReference type="NCBI Taxonomy" id="357750"/>
    <lineage>
        <taxon>Eukaryota</taxon>
        <taxon>Fungi</taxon>
        <taxon>Dikarya</taxon>
        <taxon>Ascomycota</taxon>
        <taxon>Pezizomycotina</taxon>
        <taxon>Dothideomycetes</taxon>
        <taxon>Dothideomycetidae</taxon>
        <taxon>Mycosphaerellales</taxon>
        <taxon>Mycosphaerellaceae</taxon>
        <taxon>Cercospora</taxon>
    </lineage>
</organism>
<dbReference type="GO" id="GO:0003824">
    <property type="term" value="F:catalytic activity"/>
    <property type="evidence" value="ECO:0007669"/>
    <property type="project" value="InterPro"/>
</dbReference>
<dbReference type="InterPro" id="IPR023606">
    <property type="entry name" value="CoA-Trfase_III_dom_1_sf"/>
</dbReference>
<dbReference type="Proteomes" id="UP000237631">
    <property type="component" value="Unassembled WGS sequence"/>
</dbReference>
<proteinExistence type="inferred from homology"/>
<dbReference type="STRING" id="357750.A0A2S6BWK2"/>
<dbReference type="InterPro" id="IPR003673">
    <property type="entry name" value="CoA-Trfase_fam_III"/>
</dbReference>
<comment type="similarity">
    <text evidence="1">Belongs to the CoA-transferase III family.</text>
</comment>